<dbReference type="NCBIfam" id="TIGR02353">
    <property type="entry name" value="NRPS_term_dom"/>
    <property type="match status" value="1"/>
</dbReference>
<dbReference type="SUPFAM" id="SSF47336">
    <property type="entry name" value="ACP-like"/>
    <property type="match status" value="1"/>
</dbReference>
<dbReference type="STRING" id="1203190.GCA_000312345_02393"/>
<dbReference type="GO" id="GO:0044550">
    <property type="term" value="P:secondary metabolite biosynthetic process"/>
    <property type="evidence" value="ECO:0007669"/>
    <property type="project" value="TreeGrafter"/>
</dbReference>
<feature type="transmembrane region" description="Helical" evidence="3">
    <location>
        <begin position="584"/>
        <end position="604"/>
    </location>
</feature>
<evidence type="ECO:0000313" key="5">
    <source>
        <dbReference type="EMBL" id="SDR69019.1"/>
    </source>
</evidence>
<dbReference type="Pfam" id="PF00501">
    <property type="entry name" value="AMP-binding"/>
    <property type="match status" value="1"/>
</dbReference>
<dbReference type="OrthoDB" id="2472181at2"/>
<dbReference type="InterPro" id="IPR020806">
    <property type="entry name" value="PKS_PP-bd"/>
</dbReference>
<sequence length="1258" mass="133532">MSDVDKLLRSHLAPPPRTLIDVLVATATAHPEAAAIDDGEVITYAELVERVRDVAAQLHRAGIRRGDRIGVRMTSGTADLYLAILGTLWAGCAYVPVDADDPDERAEMVFGEAGIDGIFTDEGFRALTPPHAGDTEPPAIDDDCWIIFTSGSTGTPKGVAVTHRSAAAFVDAEARLFCQDDPLGPEDRVLAGLSVAFDAYCEEMWLAWGHGACLVPAPRSLVRSGQDLGPWLIRRDISVVSTVPTLAGLWPAEALDNVRLLIVGGEACSQELVDRLATPEREMWNTYGPTEATVVASAARLRPGEPVTIGWALDGWDLAVDGTELVIGGVGLARYLDPAKDAEKYAPLGDWERAYRTGDNVRVTEAGLAFIGRADDQVKIGGRRIELGEVEANVAALDGVYNSAVAVQTTGAGDKVLVGYVSLDDPARAWDVAAARERLAELMPAALVPRLHVMEELPVRTSGKVDKKALPWPLPASAEVAGMTETEAWLAGVWLDVLGMPVESRDADFFALGGSSLAAATLVARLRERVPTIAVRDLYDHPRLEALATFIDSLGAPAQTARERRVAPVGAGTRLAQTLIQVPVMTLQAATYVTWWAIVATALGWLRLDWVALAVAFVVLCTPLGRLHIGPLGARLIRGRIAPGDYPRGGVTHMRLWAAERWIQASGALSISGSTWVAYVARLLGATVGRGVDVHTLPPTTGLLTLGAGAAIEPEVDLSGYWLDGDTLRVGAISIGADARVGARSTLLPGTRIHVGAHVEAASTVTGDKPVKKNARWAGSPARKVGRSKHRFPDHRPSRRPWWVWAYGLTALGLALLPVAAGALGVAAVLALIAVTGGHPAVGALLFAPVGGVVCLGASIVFTWCGVRVLSRGIHPGVAPVRSVQGWKLWTITRLLDDARTRLFPLYAGALTPAWLRSLGATVGRDVEISTAVMVPVLTTVKDGAFLADDTLVGTYELGHGWVRTAETTVGKRAFVGNSGITGPGRKLAKNSLVAVLSSAPKKSKAGSNWWGSPPERMRRVEVEADGGEALTYRPSASVKRKRGVVETMRLLAPMGHAMIVAAFLVGVYYALVHLGFWAYALGGLIFMACGAAAVAMACVAKWVCVGAHRPGDHPLYSWFVWLNELQDQFIELVAAPWFFNHAYGTGEMNMALRALGVRVGRGAWIESYWFPETDLCSVGAGASVGPGTVVQTHLFQDRVMSLDTVTVAEGATLAAHSVALPASTIGAGATVRPGSLLMRGDQVPAGTQWQGNPIEPV</sequence>
<dbReference type="InterPro" id="IPR036736">
    <property type="entry name" value="ACP-like_sf"/>
</dbReference>
<dbReference type="InterPro" id="IPR045851">
    <property type="entry name" value="AMP-bd_C_sf"/>
</dbReference>
<gene>
    <name evidence="5" type="ORF">SAMN04488539_0044</name>
</gene>
<dbReference type="InterPro" id="IPR020845">
    <property type="entry name" value="AMP-binding_CS"/>
</dbReference>
<dbReference type="InterPro" id="IPR042099">
    <property type="entry name" value="ANL_N_sf"/>
</dbReference>
<reference evidence="5 6" key="1">
    <citation type="submission" date="2016-10" db="EMBL/GenBank/DDBJ databases">
        <authorList>
            <person name="de Groot N.N."/>
        </authorList>
    </citation>
    <scope>NUCLEOTIDE SEQUENCE [LARGE SCALE GENOMIC DNA]</scope>
    <source>
        <strain evidence="5 6">DSM 45434</strain>
    </source>
</reference>
<dbReference type="Gene3D" id="3.40.50.1820">
    <property type="entry name" value="alpha/beta hydrolase"/>
    <property type="match status" value="1"/>
</dbReference>
<proteinExistence type="predicted"/>
<dbReference type="InterPro" id="IPR011004">
    <property type="entry name" value="Trimer_LpxA-like_sf"/>
</dbReference>
<dbReference type="PROSITE" id="PS50075">
    <property type="entry name" value="CARRIER"/>
    <property type="match status" value="1"/>
</dbReference>
<protein>
    <recommendedName>
        <fullName evidence="4">Carrier domain-containing protein</fullName>
    </recommendedName>
</protein>
<dbReference type="eggNOG" id="COG1020">
    <property type="taxonomic scope" value="Bacteria"/>
</dbReference>
<feature type="transmembrane region" description="Helical" evidence="3">
    <location>
        <begin position="1078"/>
        <end position="1101"/>
    </location>
</feature>
<name>A0A1H1L526_9CORY</name>
<organism evidence="5 6">
    <name type="scientific">Corynebacterium timonense</name>
    <dbReference type="NCBI Taxonomy" id="441500"/>
    <lineage>
        <taxon>Bacteria</taxon>
        <taxon>Bacillati</taxon>
        <taxon>Actinomycetota</taxon>
        <taxon>Actinomycetes</taxon>
        <taxon>Mycobacteriales</taxon>
        <taxon>Corynebacteriaceae</taxon>
        <taxon>Corynebacterium</taxon>
    </lineage>
</organism>
<evidence type="ECO:0000259" key="4">
    <source>
        <dbReference type="PROSITE" id="PS50075"/>
    </source>
</evidence>
<keyword evidence="3" id="KW-0812">Transmembrane</keyword>
<dbReference type="Gene3D" id="2.160.10.10">
    <property type="entry name" value="Hexapeptide repeat proteins"/>
    <property type="match status" value="2"/>
</dbReference>
<dbReference type="eggNOG" id="COG0110">
    <property type="taxonomic scope" value="Bacteria"/>
</dbReference>
<dbReference type="CDD" id="cd05930">
    <property type="entry name" value="A_NRPS"/>
    <property type="match status" value="1"/>
</dbReference>
<accession>A0A1H1L526</accession>
<evidence type="ECO:0000256" key="1">
    <source>
        <dbReference type="ARBA" id="ARBA00022450"/>
    </source>
</evidence>
<keyword evidence="3" id="KW-0472">Membrane</keyword>
<feature type="transmembrane region" description="Helical" evidence="3">
    <location>
        <begin position="802"/>
        <end position="835"/>
    </location>
</feature>
<keyword evidence="3" id="KW-1133">Transmembrane helix</keyword>
<dbReference type="Gene3D" id="3.40.50.12780">
    <property type="entry name" value="N-terminal domain of ligase-like"/>
    <property type="match status" value="1"/>
</dbReference>
<dbReference type="InterPro" id="IPR029058">
    <property type="entry name" value="AB_hydrolase_fold"/>
</dbReference>
<dbReference type="PROSITE" id="PS00455">
    <property type="entry name" value="AMP_BINDING"/>
    <property type="match status" value="1"/>
</dbReference>
<dbReference type="PANTHER" id="PTHR45527:SF1">
    <property type="entry name" value="FATTY ACID SYNTHASE"/>
    <property type="match status" value="1"/>
</dbReference>
<evidence type="ECO:0000313" key="6">
    <source>
        <dbReference type="Proteomes" id="UP000182237"/>
    </source>
</evidence>
<dbReference type="GO" id="GO:0031177">
    <property type="term" value="F:phosphopantetheine binding"/>
    <property type="evidence" value="ECO:0007669"/>
    <property type="project" value="InterPro"/>
</dbReference>
<evidence type="ECO:0000256" key="3">
    <source>
        <dbReference type="SAM" id="Phobius"/>
    </source>
</evidence>
<feature type="transmembrane region" description="Helical" evidence="3">
    <location>
        <begin position="841"/>
        <end position="865"/>
    </location>
</feature>
<evidence type="ECO:0000256" key="2">
    <source>
        <dbReference type="ARBA" id="ARBA00022553"/>
    </source>
</evidence>
<dbReference type="InterPro" id="IPR012728">
    <property type="entry name" value="Pls/PosA_C"/>
</dbReference>
<dbReference type="PANTHER" id="PTHR45527">
    <property type="entry name" value="NONRIBOSOMAL PEPTIDE SYNTHETASE"/>
    <property type="match status" value="1"/>
</dbReference>
<dbReference type="InterPro" id="IPR000873">
    <property type="entry name" value="AMP-dep_synth/lig_dom"/>
</dbReference>
<dbReference type="Pfam" id="PF00550">
    <property type="entry name" value="PP-binding"/>
    <property type="match status" value="1"/>
</dbReference>
<feature type="transmembrane region" description="Helical" evidence="3">
    <location>
        <begin position="1051"/>
        <end position="1072"/>
    </location>
</feature>
<dbReference type="GO" id="GO:0005737">
    <property type="term" value="C:cytoplasm"/>
    <property type="evidence" value="ECO:0007669"/>
    <property type="project" value="TreeGrafter"/>
</dbReference>
<dbReference type="SUPFAM" id="SSF56801">
    <property type="entry name" value="Acetyl-CoA synthetase-like"/>
    <property type="match status" value="1"/>
</dbReference>
<dbReference type="SMART" id="SM00823">
    <property type="entry name" value="PKS_PP"/>
    <property type="match status" value="1"/>
</dbReference>
<dbReference type="InterPro" id="IPR006162">
    <property type="entry name" value="Ppantetheine_attach_site"/>
</dbReference>
<dbReference type="AlphaFoldDB" id="A0A1H1L526"/>
<keyword evidence="6" id="KW-1185">Reference proteome</keyword>
<dbReference type="GO" id="GO:0043041">
    <property type="term" value="P:amino acid activation for nonribosomal peptide biosynthetic process"/>
    <property type="evidence" value="ECO:0007669"/>
    <property type="project" value="TreeGrafter"/>
</dbReference>
<dbReference type="EMBL" id="LT629765">
    <property type="protein sequence ID" value="SDR69019.1"/>
    <property type="molecule type" value="Genomic_DNA"/>
</dbReference>
<dbReference type="InterPro" id="IPR009081">
    <property type="entry name" value="PP-bd_ACP"/>
</dbReference>
<keyword evidence="2" id="KW-0597">Phosphoprotein</keyword>
<dbReference type="SUPFAM" id="SSF51161">
    <property type="entry name" value="Trimeric LpxA-like enzymes"/>
    <property type="match status" value="3"/>
</dbReference>
<keyword evidence="1" id="KW-0596">Phosphopantetheine</keyword>
<dbReference type="RefSeq" id="WP_019195156.1">
    <property type="nucleotide sequence ID" value="NZ_LT629765.1"/>
</dbReference>
<dbReference type="Proteomes" id="UP000182237">
    <property type="component" value="Chromosome I"/>
</dbReference>
<feature type="domain" description="Carrier" evidence="4">
    <location>
        <begin position="481"/>
        <end position="555"/>
    </location>
</feature>
<dbReference type="PROSITE" id="PS00012">
    <property type="entry name" value="PHOSPHOPANTETHEINE"/>
    <property type="match status" value="1"/>
</dbReference>
<dbReference type="Gene3D" id="3.30.300.30">
    <property type="match status" value="1"/>
</dbReference>